<name>A0AC35GPW2_9BILA</name>
<dbReference type="Proteomes" id="UP000887580">
    <property type="component" value="Unplaced"/>
</dbReference>
<evidence type="ECO:0000313" key="1">
    <source>
        <dbReference type="Proteomes" id="UP000887580"/>
    </source>
</evidence>
<evidence type="ECO:0000313" key="2">
    <source>
        <dbReference type="WBParaSite" id="PS1159_v2.g7590.t1"/>
    </source>
</evidence>
<reference evidence="2" key="1">
    <citation type="submission" date="2022-11" db="UniProtKB">
        <authorList>
            <consortium name="WormBaseParasite"/>
        </authorList>
    </citation>
    <scope>IDENTIFICATION</scope>
</reference>
<sequence>MDGRVRRFCLSGFSGKNAVAELNQLLDKLDLDRRREAELEKIAAKNSVNAVFDTIDKYGEQQKSECDESYVSDSESSFSQQTYA</sequence>
<organism evidence="1 2">
    <name type="scientific">Panagrolaimus sp. PS1159</name>
    <dbReference type="NCBI Taxonomy" id="55785"/>
    <lineage>
        <taxon>Eukaryota</taxon>
        <taxon>Metazoa</taxon>
        <taxon>Ecdysozoa</taxon>
        <taxon>Nematoda</taxon>
        <taxon>Chromadorea</taxon>
        <taxon>Rhabditida</taxon>
        <taxon>Tylenchina</taxon>
        <taxon>Panagrolaimomorpha</taxon>
        <taxon>Panagrolaimoidea</taxon>
        <taxon>Panagrolaimidae</taxon>
        <taxon>Panagrolaimus</taxon>
    </lineage>
</organism>
<proteinExistence type="predicted"/>
<protein>
    <submittedName>
        <fullName evidence="2">Uncharacterized protein</fullName>
    </submittedName>
</protein>
<accession>A0AC35GPW2</accession>
<dbReference type="WBParaSite" id="PS1159_v2.g7590.t1">
    <property type="protein sequence ID" value="PS1159_v2.g7590.t1"/>
    <property type="gene ID" value="PS1159_v2.g7590"/>
</dbReference>